<dbReference type="SMART" id="SM00834">
    <property type="entry name" value="CxxC_CXXC_SSSS"/>
    <property type="match status" value="1"/>
</dbReference>
<evidence type="ECO:0000313" key="2">
    <source>
        <dbReference type="EMBL" id="KKM21558.1"/>
    </source>
</evidence>
<protein>
    <recommendedName>
        <fullName evidence="1">Putative regulatory protein FmdB zinc ribbon domain-containing protein</fullName>
    </recommendedName>
</protein>
<dbReference type="AlphaFoldDB" id="A0A0F9KHC8"/>
<reference evidence="2" key="1">
    <citation type="journal article" date="2015" name="Nature">
        <title>Complex archaea that bridge the gap between prokaryotes and eukaryotes.</title>
        <authorList>
            <person name="Spang A."/>
            <person name="Saw J.H."/>
            <person name="Jorgensen S.L."/>
            <person name="Zaremba-Niedzwiedzka K."/>
            <person name="Martijn J."/>
            <person name="Lind A.E."/>
            <person name="van Eijk R."/>
            <person name="Schleper C."/>
            <person name="Guy L."/>
            <person name="Ettema T.J."/>
        </authorList>
    </citation>
    <scope>NUCLEOTIDE SEQUENCE</scope>
</reference>
<name>A0A0F9KHC8_9ZZZZ</name>
<feature type="domain" description="Putative regulatory protein FmdB zinc ribbon" evidence="1">
    <location>
        <begin position="1"/>
        <end position="41"/>
    </location>
</feature>
<gene>
    <name evidence="2" type="ORF">LCGC14_1634240</name>
</gene>
<dbReference type="Pfam" id="PF09723">
    <property type="entry name" value="Zn_ribbon_8"/>
    <property type="match status" value="1"/>
</dbReference>
<dbReference type="InterPro" id="IPR013429">
    <property type="entry name" value="Regulatory_FmdB_Zinc_ribbon"/>
</dbReference>
<comment type="caution">
    <text evidence="2">The sequence shown here is derived from an EMBL/GenBank/DDBJ whole genome shotgun (WGS) entry which is preliminary data.</text>
</comment>
<organism evidence="2">
    <name type="scientific">marine sediment metagenome</name>
    <dbReference type="NCBI Taxonomy" id="412755"/>
    <lineage>
        <taxon>unclassified sequences</taxon>
        <taxon>metagenomes</taxon>
        <taxon>ecological metagenomes</taxon>
    </lineage>
</organism>
<accession>A0A0F9KHC8</accession>
<dbReference type="EMBL" id="LAZR01013524">
    <property type="protein sequence ID" value="KKM21558.1"/>
    <property type="molecule type" value="Genomic_DNA"/>
</dbReference>
<sequence length="106" mass="12173">MPIYEYRCKCSKEFEELKLMSQCLEPSSCPGCGKEANRVVSNTHYRMAESFSVMDSEGNITQKRQVLNNMPDWRESKPAANPGITLPILSRNGNVYYPRRSRYVTS</sequence>
<dbReference type="NCBIfam" id="TIGR02605">
    <property type="entry name" value="CxxC_CxxC_SSSS"/>
    <property type="match status" value="1"/>
</dbReference>
<evidence type="ECO:0000259" key="1">
    <source>
        <dbReference type="SMART" id="SM00834"/>
    </source>
</evidence>
<proteinExistence type="predicted"/>